<accession>A0A0F7BZ59</accession>
<dbReference type="EMBL" id="CP011074">
    <property type="protein sequence ID" value="AKF93427.1"/>
    <property type="molecule type" value="Genomic_DNA"/>
</dbReference>
<sequence length="98" mass="11533">MMNALEQLVDQINPWRERLLLKGLAKINEQDIQEVNQFIMAARQLDMNFLIQLLERIEAQGRAYVRSSRADIADVTESYFYLCQYMEFINKDASSIIE</sequence>
<proteinExistence type="predicted"/>
<name>A0A0F7BZ59_BRELA</name>
<dbReference type="AlphaFoldDB" id="A0A0F7BZ59"/>
<protein>
    <submittedName>
        <fullName evidence="1">Uncharacterized protein</fullName>
    </submittedName>
</protein>
<organism evidence="1">
    <name type="scientific">Brevibacillus laterosporus</name>
    <name type="common">Bacillus laterosporus</name>
    <dbReference type="NCBI Taxonomy" id="1465"/>
    <lineage>
        <taxon>Bacteria</taxon>
        <taxon>Bacillati</taxon>
        <taxon>Bacillota</taxon>
        <taxon>Bacilli</taxon>
        <taxon>Bacillales</taxon>
        <taxon>Paenibacillaceae</taxon>
        <taxon>Brevibacillus</taxon>
    </lineage>
</organism>
<evidence type="ECO:0000313" key="1">
    <source>
        <dbReference type="EMBL" id="AKF93427.1"/>
    </source>
</evidence>
<gene>
    <name evidence="1" type="ORF">EX87_07120</name>
</gene>
<reference evidence="1" key="1">
    <citation type="submission" date="2015-03" db="EMBL/GenBank/DDBJ databases">
        <title>MIGS Cultured Bacterial/Archaeal sample from Brevibacillus laterosporus.</title>
        <authorList>
            <person name="Zeng D."/>
            <person name="Zhu L."/>
            <person name="Dong G."/>
            <person name="Ye W."/>
            <person name="Ren D."/>
            <person name="Wu L."/>
            <person name="Xu J."/>
            <person name="Li G."/>
            <person name="Guo L."/>
        </authorList>
    </citation>
    <scope>NUCLEOTIDE SEQUENCE</scope>
    <source>
        <strain evidence="1">B9</strain>
    </source>
</reference>